<proteinExistence type="predicted"/>
<gene>
    <name evidence="1" type="ORF">FHR82_009120</name>
</gene>
<keyword evidence="2" id="KW-1185">Reference proteome</keyword>
<name>A0A7W7QFT4_9PSEU</name>
<dbReference type="Proteomes" id="UP000520767">
    <property type="component" value="Unassembled WGS sequence"/>
</dbReference>
<evidence type="ECO:0000313" key="2">
    <source>
        <dbReference type="Proteomes" id="UP000520767"/>
    </source>
</evidence>
<dbReference type="EMBL" id="JACHJQ010000017">
    <property type="protein sequence ID" value="MBB4912846.1"/>
    <property type="molecule type" value="Genomic_DNA"/>
</dbReference>
<organism evidence="1 2">
    <name type="scientific">Actinophytocola algeriensis</name>
    <dbReference type="NCBI Taxonomy" id="1768010"/>
    <lineage>
        <taxon>Bacteria</taxon>
        <taxon>Bacillati</taxon>
        <taxon>Actinomycetota</taxon>
        <taxon>Actinomycetes</taxon>
        <taxon>Pseudonocardiales</taxon>
        <taxon>Pseudonocardiaceae</taxon>
    </lineage>
</organism>
<comment type="caution">
    <text evidence="1">The sequence shown here is derived from an EMBL/GenBank/DDBJ whole genome shotgun (WGS) entry which is preliminary data.</text>
</comment>
<dbReference type="AlphaFoldDB" id="A0A7W7QFT4"/>
<accession>A0A7W7QFT4</accession>
<sequence>MDSGTANPPRPDDLLPGGGGAELVAVTPVGLVGELQRMAVLAVGELSRHQEPEAHVVAKGATLHYAFYAAQ</sequence>
<dbReference type="RefSeq" id="WP_221465102.1">
    <property type="nucleotide sequence ID" value="NZ_JACHJQ010000017.1"/>
</dbReference>
<evidence type="ECO:0000313" key="1">
    <source>
        <dbReference type="EMBL" id="MBB4912846.1"/>
    </source>
</evidence>
<reference evidence="1 2" key="1">
    <citation type="submission" date="2020-08" db="EMBL/GenBank/DDBJ databases">
        <title>Genomic Encyclopedia of Type Strains, Phase III (KMG-III): the genomes of soil and plant-associated and newly described type strains.</title>
        <authorList>
            <person name="Whitman W."/>
        </authorList>
    </citation>
    <scope>NUCLEOTIDE SEQUENCE [LARGE SCALE GENOMIC DNA]</scope>
    <source>
        <strain evidence="1 2">CECT 8960</strain>
    </source>
</reference>
<protein>
    <submittedName>
        <fullName evidence="1">Uncharacterized protein</fullName>
    </submittedName>
</protein>